<dbReference type="CDD" id="cd07989">
    <property type="entry name" value="LPLAT_AGPAT-like"/>
    <property type="match status" value="1"/>
</dbReference>
<evidence type="ECO:0000313" key="4">
    <source>
        <dbReference type="EMBL" id="UUI70126.1"/>
    </source>
</evidence>
<dbReference type="Proteomes" id="UP001316384">
    <property type="component" value="Chromosome"/>
</dbReference>
<keyword evidence="1" id="KW-0808">Transferase</keyword>
<evidence type="ECO:0000259" key="3">
    <source>
        <dbReference type="SMART" id="SM00563"/>
    </source>
</evidence>
<sequence>MTRTGKDTAPHVPSTRGPAWSRWVGWFLAHVVWDAHVTGAEHVPATGPVVLAANHVTALDGPLLVGTSPRGLHVLIKTEMFRGPLGTFLRAAGQIPVDRAMARPALQAALGVLRRGGPVGIFPEGTRGSGAVEQVRAGAAWLAVNGHAPVVPVAILGTRRTGDARRGLPPLRRKLYVEFGEPIDVSSAGGSRRAAIDHAATAIRDALADLVVAAQDRTGVRLPEDDAHAVV</sequence>
<gene>
    <name evidence="4" type="ORF">NP048_09775</name>
</gene>
<evidence type="ECO:0000256" key="2">
    <source>
        <dbReference type="ARBA" id="ARBA00023315"/>
    </source>
</evidence>
<evidence type="ECO:0000313" key="5">
    <source>
        <dbReference type="Proteomes" id="UP001316384"/>
    </source>
</evidence>
<keyword evidence="2 4" id="KW-0012">Acyltransferase</keyword>
<evidence type="ECO:0000256" key="1">
    <source>
        <dbReference type="ARBA" id="ARBA00022679"/>
    </source>
</evidence>
<dbReference type="RefSeq" id="WP_227575435.1">
    <property type="nucleotide sequence ID" value="NZ_CP101987.1"/>
</dbReference>
<dbReference type="SMART" id="SM00563">
    <property type="entry name" value="PlsC"/>
    <property type="match status" value="1"/>
</dbReference>
<name>A0ABY5KI07_9CELL</name>
<reference evidence="4 5" key="1">
    <citation type="submission" date="2022-07" db="EMBL/GenBank/DDBJ databases">
        <title>Novel species in genus cellulomonas.</title>
        <authorList>
            <person name="Ye L."/>
        </authorList>
    </citation>
    <scope>NUCLEOTIDE SEQUENCE [LARGE SCALE GENOMIC DNA]</scope>
    <source>
        <strain evidence="5">zg-B89</strain>
    </source>
</reference>
<dbReference type="PANTHER" id="PTHR10434">
    <property type="entry name" value="1-ACYL-SN-GLYCEROL-3-PHOSPHATE ACYLTRANSFERASE"/>
    <property type="match status" value="1"/>
</dbReference>
<dbReference type="Pfam" id="PF01553">
    <property type="entry name" value="Acyltransferase"/>
    <property type="match status" value="1"/>
</dbReference>
<organism evidence="4 5">
    <name type="scientific">Cellulomonas xiejunii</name>
    <dbReference type="NCBI Taxonomy" id="2968083"/>
    <lineage>
        <taxon>Bacteria</taxon>
        <taxon>Bacillati</taxon>
        <taxon>Actinomycetota</taxon>
        <taxon>Actinomycetes</taxon>
        <taxon>Micrococcales</taxon>
        <taxon>Cellulomonadaceae</taxon>
        <taxon>Cellulomonas</taxon>
    </lineage>
</organism>
<dbReference type="GO" id="GO:0016746">
    <property type="term" value="F:acyltransferase activity"/>
    <property type="evidence" value="ECO:0007669"/>
    <property type="project" value="UniProtKB-KW"/>
</dbReference>
<protein>
    <submittedName>
        <fullName evidence="4">1-acyl-sn-glycerol-3-phosphate acyltransferase</fullName>
    </submittedName>
</protein>
<keyword evidence="5" id="KW-1185">Reference proteome</keyword>
<dbReference type="InterPro" id="IPR002123">
    <property type="entry name" value="Plipid/glycerol_acylTrfase"/>
</dbReference>
<proteinExistence type="predicted"/>
<dbReference type="PANTHER" id="PTHR10434:SF11">
    <property type="entry name" value="1-ACYL-SN-GLYCEROL-3-PHOSPHATE ACYLTRANSFERASE"/>
    <property type="match status" value="1"/>
</dbReference>
<dbReference type="EMBL" id="CP101987">
    <property type="protein sequence ID" value="UUI70126.1"/>
    <property type="molecule type" value="Genomic_DNA"/>
</dbReference>
<dbReference type="SUPFAM" id="SSF69593">
    <property type="entry name" value="Glycerol-3-phosphate (1)-acyltransferase"/>
    <property type="match status" value="1"/>
</dbReference>
<feature type="domain" description="Phospholipid/glycerol acyltransferase" evidence="3">
    <location>
        <begin position="49"/>
        <end position="158"/>
    </location>
</feature>
<accession>A0ABY5KI07</accession>